<feature type="coiled-coil region" evidence="2">
    <location>
        <begin position="1024"/>
        <end position="1070"/>
    </location>
</feature>
<dbReference type="InterPro" id="IPR015425">
    <property type="entry name" value="FH2_Formin"/>
</dbReference>
<dbReference type="InterPro" id="IPR042201">
    <property type="entry name" value="FH2_Formin_sf"/>
</dbReference>
<feature type="compositionally biased region" description="Pro residues" evidence="3">
    <location>
        <begin position="624"/>
        <end position="635"/>
    </location>
</feature>
<organism evidence="7 8">
    <name type="scientific">Bombus vosnesenskii</name>
    <dbReference type="NCBI Taxonomy" id="207650"/>
    <lineage>
        <taxon>Eukaryota</taxon>
        <taxon>Metazoa</taxon>
        <taxon>Ecdysozoa</taxon>
        <taxon>Arthropoda</taxon>
        <taxon>Hexapoda</taxon>
        <taxon>Insecta</taxon>
        <taxon>Pterygota</taxon>
        <taxon>Neoptera</taxon>
        <taxon>Endopterygota</taxon>
        <taxon>Hymenoptera</taxon>
        <taxon>Apocrita</taxon>
        <taxon>Aculeata</taxon>
        <taxon>Apoidea</taxon>
        <taxon>Anthophila</taxon>
        <taxon>Apidae</taxon>
        <taxon>Bombus</taxon>
        <taxon>Pyrobombus</taxon>
    </lineage>
</organism>
<sequence>MGIVQSRTGESDGGVREVFIGGIKGGTPLQSCQPSLGMGSLGGPHARSGSVRGAPRQPMPDAMELERRFTKVLASMDLPPDKAKLLKQYDNEKKWDIICDQERVQAKDPPSHYLAKLRTYLDPKASRSHRSYRFLTFFQKRKMVGESTSTQVLRDLEISLRTNHIEWVREFLDEENQGLDALIDYLSFRLLMMRHEQRLLESHASSEEKLQTGKSSHAATWVNIYFYYGDVLEKIESMNADRERHNYFPVGSGDTSPLNNGCLRPPLHELKDSPGVKRRSRHVARLNMGEAKDDIHVCILCMRAIMNNKYGFNMVIQHREAINCIALSLMHKSLRTKALVLELLAAICLVKGGHEIILSAFDNFKEVCSERRRFTTLMAYFTQYDSFHIEFMVACMQFVNIVVHSVEDMNFRVHLQYEFTKLGLDEYLEKLRHTESEDLQVQISAYLDNVFDVAALMEDSETKTAALEKVAELEDELGHAHDRMTELERESLAKLAELETELGALKVEYADAVEARRLAEEELTALKRQKQDSARRQSVLENKIIELETLTGTLTKGSSANLRNGSATSPVSTSDNVTSSTLNSTPSPTLEEPPPSAPAPPPPPPPPCPPPPPMAPLSPGDQKLPPPAPIPPPPAGMMQAPDGAMTIKRKVQTKYKLPTLNWIALKPNQVRGTIFNELDDDRLHNYIDFSDFEERFKIGMGSHVANGTNEIDGLQSFPSKRFKKPENVSLLEHTRLRNIAISRRKMEMPVEKVIMAVNALDLKILSLENVELLQRMVPTDQEIKAYREYIIEKKNVNLLTEEDKFLMQLGKVERISTKLSIMNYIGNFFDNLHLITPQIHAVISASSSVKSSKKLRAVLEIILAFGNYLNSSKRGPAYGFKLQSLDTLLDTKSTDKRMCLLHYIVATIRVKFPELINFESELMYIDKAATVSLENITTDVHELEKGMDLVRKEFELRGKEKHNTVLRDFLNNSEEKLRRLKSDARAAGEAFRECVEFFGESPRQADANTFFSLLVRFARAFKAADQENEQRRRLEAAAAEALNASEDVIKRNKLNQKKQQDAVINELKNKTRLVQEKKLLQQDEVYNGALEDILLGLRSEPYRRADAVRRSQRRRIDNHRLSRTAEELEL</sequence>
<dbReference type="GO" id="GO:0030866">
    <property type="term" value="P:cortical actin cytoskeleton organization"/>
    <property type="evidence" value="ECO:0007669"/>
    <property type="project" value="TreeGrafter"/>
</dbReference>
<dbReference type="GO" id="GO:0051015">
    <property type="term" value="F:actin filament binding"/>
    <property type="evidence" value="ECO:0007669"/>
    <property type="project" value="TreeGrafter"/>
</dbReference>
<dbReference type="PROSITE" id="PS51444">
    <property type="entry name" value="FH2"/>
    <property type="match status" value="1"/>
</dbReference>
<dbReference type="GO" id="GO:0031267">
    <property type="term" value="F:small GTPase binding"/>
    <property type="evidence" value="ECO:0007669"/>
    <property type="project" value="InterPro"/>
</dbReference>
<evidence type="ECO:0000313" key="8">
    <source>
        <dbReference type="RefSeq" id="XP_033357493.1"/>
    </source>
</evidence>
<dbReference type="AlphaFoldDB" id="A0A6J3KVS8"/>
<dbReference type="GeneID" id="117237541"/>
<feature type="domain" description="DAD" evidence="4">
    <location>
        <begin position="1083"/>
        <end position="1116"/>
    </location>
</feature>
<dbReference type="Gene3D" id="1.20.58.2220">
    <property type="entry name" value="Formin, FH2 domain"/>
    <property type="match status" value="1"/>
</dbReference>
<dbReference type="GO" id="GO:0005829">
    <property type="term" value="C:cytosol"/>
    <property type="evidence" value="ECO:0007669"/>
    <property type="project" value="TreeGrafter"/>
</dbReference>
<dbReference type="SUPFAM" id="SSF101447">
    <property type="entry name" value="Formin homology 2 domain (FH2 domain)"/>
    <property type="match status" value="1"/>
</dbReference>
<dbReference type="SMART" id="SM00498">
    <property type="entry name" value="FH2"/>
    <property type="match status" value="1"/>
</dbReference>
<feature type="coiled-coil region" evidence="2">
    <location>
        <begin position="456"/>
        <end position="536"/>
    </location>
</feature>
<dbReference type="PANTHER" id="PTHR45857">
    <property type="entry name" value="FORMIN-LIKE PROTEIN"/>
    <property type="match status" value="1"/>
</dbReference>
<evidence type="ECO:0000259" key="5">
    <source>
        <dbReference type="PROSITE" id="PS51232"/>
    </source>
</evidence>
<dbReference type="KEGG" id="bvk:117237541"/>
<proteinExistence type="inferred from homology"/>
<protein>
    <submittedName>
        <fullName evidence="8">LOW QUALITY PROTEIN: formin-like protein</fullName>
    </submittedName>
</protein>
<dbReference type="InterPro" id="IPR010473">
    <property type="entry name" value="GTPase-bd"/>
</dbReference>
<dbReference type="InterPro" id="IPR043592">
    <property type="entry name" value="FMNL_animal"/>
</dbReference>
<dbReference type="InterPro" id="IPR010472">
    <property type="entry name" value="FH3_dom"/>
</dbReference>
<dbReference type="RefSeq" id="XP_033357493.1">
    <property type="nucleotide sequence ID" value="XM_033501602.1"/>
</dbReference>
<dbReference type="InterPro" id="IPR011989">
    <property type="entry name" value="ARM-like"/>
</dbReference>
<dbReference type="CTD" id="103936"/>
<gene>
    <name evidence="8" type="primary">LOC117237541</name>
</gene>
<dbReference type="Pfam" id="PF06371">
    <property type="entry name" value="Drf_GBD"/>
    <property type="match status" value="2"/>
</dbReference>
<dbReference type="PROSITE" id="PS51232">
    <property type="entry name" value="GBD_FH3"/>
    <property type="match status" value="1"/>
</dbReference>
<dbReference type="InterPro" id="IPR014767">
    <property type="entry name" value="DAD_dom"/>
</dbReference>
<evidence type="ECO:0000313" key="7">
    <source>
        <dbReference type="Proteomes" id="UP000504631"/>
    </source>
</evidence>
<dbReference type="Pfam" id="PF06367">
    <property type="entry name" value="Drf_FH3"/>
    <property type="match status" value="1"/>
</dbReference>
<dbReference type="InterPro" id="IPR016024">
    <property type="entry name" value="ARM-type_fold"/>
</dbReference>
<feature type="domain" description="GBD/FH3" evidence="5">
    <location>
        <begin position="57"/>
        <end position="534"/>
    </location>
</feature>
<evidence type="ECO:0000259" key="6">
    <source>
        <dbReference type="PROSITE" id="PS51444"/>
    </source>
</evidence>
<feature type="region of interest" description="Disordered" evidence="3">
    <location>
        <begin position="556"/>
        <end position="640"/>
    </location>
</feature>
<keyword evidence="2" id="KW-0175">Coiled coil</keyword>
<dbReference type="Gene3D" id="1.25.10.10">
    <property type="entry name" value="Leucine-rich Repeat Variant"/>
    <property type="match status" value="2"/>
</dbReference>
<evidence type="ECO:0000256" key="1">
    <source>
        <dbReference type="ARBA" id="ARBA00023449"/>
    </source>
</evidence>
<dbReference type="PROSITE" id="PS51231">
    <property type="entry name" value="DAD"/>
    <property type="match status" value="1"/>
</dbReference>
<keyword evidence="7" id="KW-1185">Reference proteome</keyword>
<dbReference type="InterPro" id="IPR014768">
    <property type="entry name" value="GBD/FH3_dom"/>
</dbReference>
<accession>A0A6J3KVS8</accession>
<dbReference type="GO" id="GO:0008360">
    <property type="term" value="P:regulation of cell shape"/>
    <property type="evidence" value="ECO:0007669"/>
    <property type="project" value="TreeGrafter"/>
</dbReference>
<dbReference type="Proteomes" id="UP000504631">
    <property type="component" value="Unplaced"/>
</dbReference>
<feature type="region of interest" description="Disordered" evidence="3">
    <location>
        <begin position="31"/>
        <end position="58"/>
    </location>
</feature>
<reference evidence="8" key="1">
    <citation type="submission" date="2025-08" db="UniProtKB">
        <authorList>
            <consortium name="RefSeq"/>
        </authorList>
    </citation>
    <scope>IDENTIFICATION</scope>
    <source>
        <tissue evidence="8">Muscle</tissue>
    </source>
</reference>
<dbReference type="SMART" id="SM01140">
    <property type="entry name" value="Drf_GBD"/>
    <property type="match status" value="1"/>
</dbReference>
<dbReference type="GO" id="GO:0016477">
    <property type="term" value="P:cell migration"/>
    <property type="evidence" value="ECO:0007669"/>
    <property type="project" value="TreeGrafter"/>
</dbReference>
<feature type="compositionally biased region" description="Pro residues" evidence="3">
    <location>
        <begin position="591"/>
        <end position="616"/>
    </location>
</feature>
<feature type="compositionally biased region" description="Polar residues" evidence="3">
    <location>
        <begin position="560"/>
        <end position="577"/>
    </location>
</feature>
<dbReference type="Pfam" id="PF02181">
    <property type="entry name" value="FH2"/>
    <property type="match status" value="1"/>
</dbReference>
<dbReference type="PANTHER" id="PTHR45857:SF4">
    <property type="entry name" value="FORMIN-LIKE PROTEIN"/>
    <property type="match status" value="1"/>
</dbReference>
<evidence type="ECO:0000256" key="2">
    <source>
        <dbReference type="SAM" id="Coils"/>
    </source>
</evidence>
<dbReference type="SUPFAM" id="SSF48371">
    <property type="entry name" value="ARM repeat"/>
    <property type="match status" value="1"/>
</dbReference>
<name>A0A6J3KVS8_9HYME</name>
<comment type="similarity">
    <text evidence="1">Belongs to the formin homology family.</text>
</comment>
<dbReference type="SMART" id="SM01139">
    <property type="entry name" value="Drf_FH3"/>
    <property type="match status" value="1"/>
</dbReference>
<feature type="coiled-coil region" evidence="2">
    <location>
        <begin position="933"/>
        <end position="990"/>
    </location>
</feature>
<feature type="compositionally biased region" description="Low complexity" evidence="3">
    <location>
        <begin position="578"/>
        <end position="590"/>
    </location>
</feature>
<evidence type="ECO:0000256" key="3">
    <source>
        <dbReference type="SAM" id="MobiDB-lite"/>
    </source>
</evidence>
<evidence type="ECO:0000259" key="4">
    <source>
        <dbReference type="PROSITE" id="PS51231"/>
    </source>
</evidence>
<feature type="domain" description="FH2" evidence="6">
    <location>
        <begin position="647"/>
        <end position="1047"/>
    </location>
</feature>